<dbReference type="Gene3D" id="1.10.1660.10">
    <property type="match status" value="1"/>
</dbReference>
<dbReference type="AlphaFoldDB" id="A0A6G3ZXG0"/>
<dbReference type="SUPFAM" id="SSF46955">
    <property type="entry name" value="Putative DNA-binding domain"/>
    <property type="match status" value="1"/>
</dbReference>
<comment type="caution">
    <text evidence="2">The sequence shown here is derived from an EMBL/GenBank/DDBJ whole genome shotgun (WGS) entry which is preliminary data.</text>
</comment>
<sequence>MSIQNISNLTGITAHTLRYYEKNGLIHAIARGGERSPQIFNYRFGMDSFFGKASYDRNEH</sequence>
<dbReference type="Pfam" id="PF00376">
    <property type="entry name" value="MerR"/>
    <property type="match status" value="1"/>
</dbReference>
<accession>A0A6G3ZXG0</accession>
<reference evidence="2" key="1">
    <citation type="submission" date="2020-02" db="EMBL/GenBank/DDBJ databases">
        <authorList>
            <person name="Shen X.-R."/>
            <person name="Zhang Y.-X."/>
        </authorList>
    </citation>
    <scope>NUCLEOTIDE SEQUENCE</scope>
    <source>
        <strain evidence="2">SYP-B3998</strain>
    </source>
</reference>
<gene>
    <name evidence="2" type="ORF">GK047_12910</name>
</gene>
<evidence type="ECO:0000313" key="2">
    <source>
        <dbReference type="EMBL" id="NEW06903.1"/>
    </source>
</evidence>
<dbReference type="EMBL" id="JAAIKC010000004">
    <property type="protein sequence ID" value="NEW06903.1"/>
    <property type="molecule type" value="Genomic_DNA"/>
</dbReference>
<proteinExistence type="predicted"/>
<name>A0A6G3ZXG0_9BACL</name>
<dbReference type="GO" id="GO:0003677">
    <property type="term" value="F:DNA binding"/>
    <property type="evidence" value="ECO:0007669"/>
    <property type="project" value="UniProtKB-KW"/>
</dbReference>
<keyword evidence="2" id="KW-0238">DNA-binding</keyword>
<dbReference type="GO" id="GO:0006355">
    <property type="term" value="P:regulation of DNA-templated transcription"/>
    <property type="evidence" value="ECO:0007669"/>
    <property type="project" value="InterPro"/>
</dbReference>
<protein>
    <submittedName>
        <fullName evidence="2">MerR family DNA-binding transcriptional regulator</fullName>
    </submittedName>
</protein>
<dbReference type="InterPro" id="IPR009061">
    <property type="entry name" value="DNA-bd_dom_put_sf"/>
</dbReference>
<dbReference type="InterPro" id="IPR000551">
    <property type="entry name" value="MerR-type_HTH_dom"/>
</dbReference>
<evidence type="ECO:0000259" key="1">
    <source>
        <dbReference type="PROSITE" id="PS50937"/>
    </source>
</evidence>
<organism evidence="2">
    <name type="scientific">Paenibacillus sp. SYP-B3998</name>
    <dbReference type="NCBI Taxonomy" id="2678564"/>
    <lineage>
        <taxon>Bacteria</taxon>
        <taxon>Bacillati</taxon>
        <taxon>Bacillota</taxon>
        <taxon>Bacilli</taxon>
        <taxon>Bacillales</taxon>
        <taxon>Paenibacillaceae</taxon>
        <taxon>Paenibacillus</taxon>
    </lineage>
</organism>
<dbReference type="PROSITE" id="PS50937">
    <property type="entry name" value="HTH_MERR_2"/>
    <property type="match status" value="1"/>
</dbReference>
<feature type="domain" description="HTH merR-type" evidence="1">
    <location>
        <begin position="1"/>
        <end position="31"/>
    </location>
</feature>